<evidence type="ECO:0000313" key="1">
    <source>
        <dbReference type="EMBL" id="MBG3875665.1"/>
    </source>
</evidence>
<name>A0ABS0IZR7_9BACT</name>
<dbReference type="Proteomes" id="UP001194469">
    <property type="component" value="Unassembled WGS sequence"/>
</dbReference>
<evidence type="ECO:0000313" key="2">
    <source>
        <dbReference type="Proteomes" id="UP001194469"/>
    </source>
</evidence>
<accession>A0ABS0IZR7</accession>
<organism evidence="1 2">
    <name type="scientific">Nitratidesulfovibrio oxamicus</name>
    <dbReference type="NCBI Taxonomy" id="32016"/>
    <lineage>
        <taxon>Bacteria</taxon>
        <taxon>Pseudomonadati</taxon>
        <taxon>Thermodesulfobacteriota</taxon>
        <taxon>Desulfovibrionia</taxon>
        <taxon>Desulfovibrionales</taxon>
        <taxon>Desulfovibrionaceae</taxon>
        <taxon>Nitratidesulfovibrio</taxon>
    </lineage>
</organism>
<sequence>MTQRRTLVLAVAPDDATPDTHLMAGPWCFHGREDAFPDWDTRFTFGPDPYASGDEVAAAIDEANSYAISRIPDLALRLGAHHGADLPRDFWDLTLYPWLTLCCQMLHERQRRVQDMIRLWGTEELDVPLLPGDCAFSFEDSHQFILAGAQDQLFNWWVFSRILEPQLPAAWRAVHAEPVTRHSGAPAEGGLRSLARRLLYALPFPRIKGFSTLQSLAFSMALLGPRTCEDRTIPLAQLKGRMPVWRFEPDDIILPSIPRALCQQRLPRTVRQRRPRTRVVNVASYHDDAYRMRVALDRAAGTRLVFIQHGGNYGHIRESAVVPFYEYRQHAFVTWGWTSHAPFRGNYVPLPHAQLDRIKDSHADRTGALVLVGAEMSLLSYRLDSRPQPLQWLDYRRDKARFLAALPDHVRASALYRPYFQTMSGLDDGPWVLRRFADVRRCEGSLDEHMLGCRLLVLDHHGTTLELAMAANTPTVLFWNPEHWRVGRETAAALAELAAVGIHHATPDAAAAHICRVWPDVQGWWQSEAVQQARRNWCAQYAMTTPCSINGIWLDALRGL</sequence>
<dbReference type="InterPro" id="IPR027603">
    <property type="entry name" value="LIC12162"/>
</dbReference>
<proteinExistence type="predicted"/>
<dbReference type="RefSeq" id="WP_196607936.1">
    <property type="nucleotide sequence ID" value="NZ_VRYY01000022.1"/>
</dbReference>
<dbReference type="EMBL" id="VRYY01000022">
    <property type="protein sequence ID" value="MBG3875665.1"/>
    <property type="molecule type" value="Genomic_DNA"/>
</dbReference>
<keyword evidence="2" id="KW-1185">Reference proteome</keyword>
<dbReference type="NCBIfam" id="TIGR04331">
    <property type="entry name" value="o_ant_LIC12162"/>
    <property type="match status" value="1"/>
</dbReference>
<comment type="caution">
    <text evidence="1">The sequence shown here is derived from an EMBL/GenBank/DDBJ whole genome shotgun (WGS) entry which is preliminary data.</text>
</comment>
<reference evidence="1 2" key="1">
    <citation type="submission" date="2019-08" db="EMBL/GenBank/DDBJ databases">
        <authorList>
            <person name="Luo N."/>
        </authorList>
    </citation>
    <scope>NUCLEOTIDE SEQUENCE [LARGE SCALE GENOMIC DNA]</scope>
    <source>
        <strain evidence="1 2">NCIMB 9442</strain>
    </source>
</reference>
<gene>
    <name evidence="1" type="ORF">FVW20_01130</name>
</gene>
<evidence type="ECO:0008006" key="3">
    <source>
        <dbReference type="Google" id="ProtNLM"/>
    </source>
</evidence>
<protein>
    <recommendedName>
        <fullName evidence="3">Transferase, LIC12162 family</fullName>
    </recommendedName>
</protein>